<reference evidence="2 3" key="1">
    <citation type="journal article" date="2017" name="PLoS Biol.">
        <title>The sea cucumber genome provides insights into morphological evolution and visceral regeneration.</title>
        <authorList>
            <person name="Zhang X."/>
            <person name="Sun L."/>
            <person name="Yuan J."/>
            <person name="Sun Y."/>
            <person name="Gao Y."/>
            <person name="Zhang L."/>
            <person name="Li S."/>
            <person name="Dai H."/>
            <person name="Hamel J.F."/>
            <person name="Liu C."/>
            <person name="Yu Y."/>
            <person name="Liu S."/>
            <person name="Lin W."/>
            <person name="Guo K."/>
            <person name="Jin S."/>
            <person name="Xu P."/>
            <person name="Storey K.B."/>
            <person name="Huan P."/>
            <person name="Zhang T."/>
            <person name="Zhou Y."/>
            <person name="Zhang J."/>
            <person name="Lin C."/>
            <person name="Li X."/>
            <person name="Xing L."/>
            <person name="Huo D."/>
            <person name="Sun M."/>
            <person name="Wang L."/>
            <person name="Mercier A."/>
            <person name="Li F."/>
            <person name="Yang H."/>
            <person name="Xiang J."/>
        </authorList>
    </citation>
    <scope>NUCLEOTIDE SEQUENCE [LARGE SCALE GENOMIC DNA]</scope>
    <source>
        <strain evidence="2">Shaxun</strain>
        <tissue evidence="2">Muscle</tissue>
    </source>
</reference>
<proteinExistence type="predicted"/>
<keyword evidence="3" id="KW-1185">Reference proteome</keyword>
<name>A0A2G8KRB5_STIJA</name>
<feature type="region of interest" description="Disordered" evidence="1">
    <location>
        <begin position="1"/>
        <end position="46"/>
    </location>
</feature>
<evidence type="ECO:0000313" key="2">
    <source>
        <dbReference type="EMBL" id="PIK50551.1"/>
    </source>
</evidence>
<dbReference type="EMBL" id="MRZV01000415">
    <property type="protein sequence ID" value="PIK50551.1"/>
    <property type="molecule type" value="Genomic_DNA"/>
</dbReference>
<accession>A0A2G8KRB5</accession>
<dbReference type="Proteomes" id="UP000230750">
    <property type="component" value="Unassembled WGS sequence"/>
</dbReference>
<sequence length="91" mass="10676">MQEKAQRQREYAKAIMQQNKKSMKRPEKPWTPPNEKPQGQEISKRGAALRYAKNISRPPLRTPQEELHARLYGTNSRLKDDLQGRMCQDIT</sequence>
<dbReference type="OrthoDB" id="10057281at2759"/>
<feature type="compositionally biased region" description="Basic and acidic residues" evidence="1">
    <location>
        <begin position="1"/>
        <end position="12"/>
    </location>
</feature>
<dbReference type="InterPro" id="IPR027968">
    <property type="entry name" value="JHY"/>
</dbReference>
<organism evidence="2 3">
    <name type="scientific">Stichopus japonicus</name>
    <name type="common">Sea cucumber</name>
    <dbReference type="NCBI Taxonomy" id="307972"/>
    <lineage>
        <taxon>Eukaryota</taxon>
        <taxon>Metazoa</taxon>
        <taxon>Echinodermata</taxon>
        <taxon>Eleutherozoa</taxon>
        <taxon>Echinozoa</taxon>
        <taxon>Holothuroidea</taxon>
        <taxon>Aspidochirotacea</taxon>
        <taxon>Aspidochirotida</taxon>
        <taxon>Stichopodidae</taxon>
        <taxon>Apostichopus</taxon>
    </lineage>
</organism>
<dbReference type="AlphaFoldDB" id="A0A2G8KRB5"/>
<comment type="caution">
    <text evidence="2">The sequence shown here is derived from an EMBL/GenBank/DDBJ whole genome shotgun (WGS) entry which is preliminary data.</text>
</comment>
<protein>
    <submittedName>
        <fullName evidence="2">Uncharacterized protein</fullName>
    </submittedName>
</protein>
<evidence type="ECO:0000256" key="1">
    <source>
        <dbReference type="SAM" id="MobiDB-lite"/>
    </source>
</evidence>
<dbReference type="Pfam" id="PF15261">
    <property type="entry name" value="JHY"/>
    <property type="match status" value="1"/>
</dbReference>
<gene>
    <name evidence="2" type="ORF">BSL78_12558</name>
</gene>
<evidence type="ECO:0000313" key="3">
    <source>
        <dbReference type="Proteomes" id="UP000230750"/>
    </source>
</evidence>